<protein>
    <submittedName>
        <fullName evidence="1">Uncharacterized protein</fullName>
    </submittedName>
</protein>
<reference evidence="1 2" key="2">
    <citation type="submission" date="2013-11" db="EMBL/GenBank/DDBJ databases">
        <title>The Genome Sequence of Phytophthora parasitica INRA-310.</title>
        <authorList>
            <consortium name="The Broad Institute Genomics Platform"/>
            <person name="Russ C."/>
            <person name="Tyler B."/>
            <person name="Panabieres F."/>
            <person name="Shan W."/>
            <person name="Tripathy S."/>
            <person name="Grunwald N."/>
            <person name="Machado M."/>
            <person name="Johnson C.S."/>
            <person name="Arredondo F."/>
            <person name="Hong C."/>
            <person name="Coffey M."/>
            <person name="Young S.K."/>
            <person name="Zeng Q."/>
            <person name="Gargeya S."/>
            <person name="Fitzgerald M."/>
            <person name="Abouelleil A."/>
            <person name="Alvarado L."/>
            <person name="Chapman S.B."/>
            <person name="Gainer-Dewar J."/>
            <person name="Goldberg J."/>
            <person name="Griggs A."/>
            <person name="Gujja S."/>
            <person name="Hansen M."/>
            <person name="Howarth C."/>
            <person name="Imamovic A."/>
            <person name="Ireland A."/>
            <person name="Larimer J."/>
            <person name="McCowan C."/>
            <person name="Murphy C."/>
            <person name="Pearson M."/>
            <person name="Poon T.W."/>
            <person name="Priest M."/>
            <person name="Roberts A."/>
            <person name="Saif S."/>
            <person name="Shea T."/>
            <person name="Sykes S."/>
            <person name="Wortman J."/>
            <person name="Nusbaum C."/>
            <person name="Birren B."/>
        </authorList>
    </citation>
    <scope>NUCLEOTIDE SEQUENCE [LARGE SCALE GENOMIC DNA]</scope>
    <source>
        <strain evidence="1 2">INRA-310</strain>
    </source>
</reference>
<proteinExistence type="predicted"/>
<evidence type="ECO:0000313" key="2">
    <source>
        <dbReference type="Proteomes" id="UP000018817"/>
    </source>
</evidence>
<dbReference type="GeneID" id="20191395"/>
<dbReference type="Proteomes" id="UP000018817">
    <property type="component" value="Unassembled WGS sequence"/>
</dbReference>
<evidence type="ECO:0000313" key="1">
    <source>
        <dbReference type="EMBL" id="ETN10147.1"/>
    </source>
</evidence>
<dbReference type="RefSeq" id="XP_008904584.1">
    <property type="nucleotide sequence ID" value="XM_008906336.1"/>
</dbReference>
<gene>
    <name evidence="1" type="ORF">PPTG_22796</name>
</gene>
<dbReference type="EMBL" id="KI669583">
    <property type="protein sequence ID" value="ETN10147.1"/>
    <property type="molecule type" value="Genomic_DNA"/>
</dbReference>
<organism evidence="1 2">
    <name type="scientific">Phytophthora nicotianae (strain INRA-310)</name>
    <name type="common">Phytophthora parasitica</name>
    <dbReference type="NCBI Taxonomy" id="761204"/>
    <lineage>
        <taxon>Eukaryota</taxon>
        <taxon>Sar</taxon>
        <taxon>Stramenopiles</taxon>
        <taxon>Oomycota</taxon>
        <taxon>Peronosporomycetes</taxon>
        <taxon>Peronosporales</taxon>
        <taxon>Peronosporaceae</taxon>
        <taxon>Phytophthora</taxon>
    </lineage>
</organism>
<name>W2QAF4_PHYN3</name>
<dbReference type="AlphaFoldDB" id="W2QAF4"/>
<accession>W2QAF4</accession>
<dbReference type="VEuPathDB" id="FungiDB:PPTG_22796"/>
<dbReference type="OMA" id="LMAINCC"/>
<sequence>MWKLPEKDMTLSTEVQLIEQEPNVNGSCARPAVLACFPLLHVSVRRRKNNCAVPYQTNDNKKAEVDFCTTKGSETAAYVARTLMAINCCRASPSSLQKSVRERAWLCDDA</sequence>
<reference evidence="2" key="1">
    <citation type="submission" date="2011-12" db="EMBL/GenBank/DDBJ databases">
        <authorList>
            <consortium name="The Broad Institute Genome Sequencing Platform"/>
            <person name="Russ C."/>
            <person name="Tyler B."/>
            <person name="Panabieres F."/>
            <person name="Shan W."/>
            <person name="Tripathy S."/>
            <person name="Grunwald N."/>
            <person name="Machado M."/>
            <person name="Young S.K."/>
            <person name="Zeng Q."/>
            <person name="Gargeya S."/>
            <person name="Fitzgerald M."/>
            <person name="Haas B."/>
            <person name="Abouelleil A."/>
            <person name="Alvarado L."/>
            <person name="Arachchi H.M."/>
            <person name="Berlin A."/>
            <person name="Chapman S.B."/>
            <person name="Gearin G."/>
            <person name="Goldberg J."/>
            <person name="Griggs A."/>
            <person name="Gujja S."/>
            <person name="Hansen M."/>
            <person name="Heiman D."/>
            <person name="Howarth C."/>
            <person name="Larimer J."/>
            <person name="Lui A."/>
            <person name="MacDonald P.J.P."/>
            <person name="McCowen C."/>
            <person name="Montmayeur A."/>
            <person name="Murphy C."/>
            <person name="Neiman D."/>
            <person name="Pearson M."/>
            <person name="Priest M."/>
            <person name="Roberts A."/>
            <person name="Saif S."/>
            <person name="Shea T."/>
            <person name="Sisk P."/>
            <person name="Stolte C."/>
            <person name="Sykes S."/>
            <person name="Wortman J."/>
            <person name="Nusbaum C."/>
            <person name="Birren B."/>
        </authorList>
    </citation>
    <scope>NUCLEOTIDE SEQUENCE [LARGE SCALE GENOMIC DNA]</scope>
    <source>
        <strain evidence="2">INRA-310</strain>
    </source>
</reference>